<dbReference type="RefSeq" id="WP_102736128.1">
    <property type="nucleotide sequence ID" value="NZ_PJKN01000007.1"/>
</dbReference>
<keyword evidence="1" id="KW-0732">Signal</keyword>
<accession>A0AAP8T8J2</accession>
<organism evidence="2 3">
    <name type="scientific">Akkermansia muciniphila</name>
    <dbReference type="NCBI Taxonomy" id="239935"/>
    <lineage>
        <taxon>Bacteria</taxon>
        <taxon>Pseudomonadati</taxon>
        <taxon>Verrucomicrobiota</taxon>
        <taxon>Verrucomicrobiia</taxon>
        <taxon>Verrucomicrobiales</taxon>
        <taxon>Akkermansiaceae</taxon>
        <taxon>Akkermansia</taxon>
    </lineage>
</organism>
<dbReference type="EMBL" id="PJKN01000007">
    <property type="protein sequence ID" value="PNC53879.1"/>
    <property type="molecule type" value="Genomic_DNA"/>
</dbReference>
<dbReference type="AlphaFoldDB" id="A0AAP8T8J2"/>
<evidence type="ECO:0000313" key="2">
    <source>
        <dbReference type="EMBL" id="PNC53879.1"/>
    </source>
</evidence>
<gene>
    <name evidence="2" type="ORF">CXU09_11355</name>
</gene>
<dbReference type="Proteomes" id="UP000235914">
    <property type="component" value="Unassembled WGS sequence"/>
</dbReference>
<evidence type="ECO:0000313" key="3">
    <source>
        <dbReference type="Proteomes" id="UP000235914"/>
    </source>
</evidence>
<protein>
    <recommendedName>
        <fullName evidence="4">DUF1573 domain-containing protein</fullName>
    </recommendedName>
</protein>
<comment type="caution">
    <text evidence="2">The sequence shown here is derived from an EMBL/GenBank/DDBJ whole genome shotgun (WGS) entry which is preliminary data.</text>
</comment>
<proteinExistence type="predicted"/>
<name>A0AAP8T8J2_9BACT</name>
<evidence type="ECO:0000256" key="1">
    <source>
        <dbReference type="SAM" id="SignalP"/>
    </source>
</evidence>
<feature type="chain" id="PRO_5043010566" description="DUF1573 domain-containing protein" evidence="1">
    <location>
        <begin position="19"/>
        <end position="189"/>
    </location>
</feature>
<evidence type="ECO:0008006" key="4">
    <source>
        <dbReference type="Google" id="ProtNLM"/>
    </source>
</evidence>
<feature type="signal peptide" evidence="1">
    <location>
        <begin position="1"/>
        <end position="18"/>
    </location>
</feature>
<reference evidence="2 3" key="1">
    <citation type="journal article" date="2017" name="BMC Genomics">
        <title>Genome sequencing of 39 Akkermansia muciniphila isolates reveals its population structure, genomic and functional diverisity, and global distribution in mammalian gut microbiotas.</title>
        <authorList>
            <person name="Guo X."/>
            <person name="Li S."/>
            <person name="Zhang J."/>
            <person name="Wu F."/>
            <person name="Li X."/>
            <person name="Wu D."/>
            <person name="Zhang M."/>
            <person name="Ou Z."/>
            <person name="Jie Z."/>
            <person name="Yan Q."/>
            <person name="Li P."/>
            <person name="Yi J."/>
            <person name="Peng Y."/>
        </authorList>
    </citation>
    <scope>NUCLEOTIDE SEQUENCE [LARGE SCALE GENOMIC DNA]</scope>
    <source>
        <strain evidence="2 3">GP43</strain>
    </source>
</reference>
<sequence>MKKIFRYLVLLASLSLHAAAWGDMADNGVECSVVMEKTQFDAREAFPDFKLVFTNRGEKTVRLFDDFYPLKDDGRPNIRIEIWKKAGGKRYGYRVGEIKTPIACYGAGYKIERVAALMRFITLKPGEKHEVPIKEAYLLLTYFDRLRNGQNYEMEVRFRDECAEPGVRRVYVGKAAFHTSSRSPKGVPR</sequence>